<organism evidence="1 2">
    <name type="scientific">Alkanindiges illinoisensis</name>
    <dbReference type="NCBI Taxonomy" id="197183"/>
    <lineage>
        <taxon>Bacteria</taxon>
        <taxon>Pseudomonadati</taxon>
        <taxon>Pseudomonadota</taxon>
        <taxon>Gammaproteobacteria</taxon>
        <taxon>Moraxellales</taxon>
        <taxon>Moraxellaceae</taxon>
        <taxon>Alkanindiges</taxon>
    </lineage>
</organism>
<keyword evidence="2" id="KW-1185">Reference proteome</keyword>
<reference evidence="1 2" key="1">
    <citation type="submission" date="2019-03" db="EMBL/GenBank/DDBJ databases">
        <title>Alkanindiges illinoisensis: a potential pathogenic isolated from ascites of a gastric cancer patient with abdominal metastasis.</title>
        <authorList>
            <person name="Hu X."/>
            <person name="Yang B."/>
            <person name="Yan X."/>
            <person name="Lin L."/>
            <person name="Zhao H."/>
            <person name="Zhou F."/>
            <person name="Su B."/>
            <person name="Chen J."/>
            <person name="Rui Y."/>
            <person name="Wang Q."/>
            <person name="Zheng L."/>
        </authorList>
    </citation>
    <scope>NUCLEOTIDE SEQUENCE [LARGE SCALE GENOMIC DNA]</scope>
    <source>
        <strain evidence="1 2">NFYY 23406</strain>
    </source>
</reference>
<accession>A0A4Y7XDC2</accession>
<sequence>MSGYSDDGRRLKLRGYVGTSVLGRTVVWIRADD</sequence>
<name>A0A4Y7XDC2_9GAMM</name>
<dbReference type="Proteomes" id="UP000297834">
    <property type="component" value="Unassembled WGS sequence"/>
</dbReference>
<dbReference type="EMBL" id="SNTY01000016">
    <property type="protein sequence ID" value="TEU28605.1"/>
    <property type="molecule type" value="Genomic_DNA"/>
</dbReference>
<dbReference type="AlphaFoldDB" id="A0A4Y7XDC2"/>
<comment type="caution">
    <text evidence="1">The sequence shown here is derived from an EMBL/GenBank/DDBJ whole genome shotgun (WGS) entry which is preliminary data.</text>
</comment>
<evidence type="ECO:0000313" key="2">
    <source>
        <dbReference type="Proteomes" id="UP000297834"/>
    </source>
</evidence>
<protein>
    <submittedName>
        <fullName evidence="1">DUF2147 domain-containing protein</fullName>
    </submittedName>
</protein>
<dbReference type="OrthoDB" id="9814399at2"/>
<dbReference type="Gene3D" id="2.40.128.520">
    <property type="match status" value="1"/>
</dbReference>
<evidence type="ECO:0000313" key="1">
    <source>
        <dbReference type="EMBL" id="TEU28605.1"/>
    </source>
</evidence>
<gene>
    <name evidence="1" type="ORF">E2B99_05475</name>
</gene>
<proteinExistence type="predicted"/>